<gene>
    <name evidence="1" type="ORF">ANN_14673</name>
</gene>
<dbReference type="Proteomes" id="UP001148838">
    <property type="component" value="Unassembled WGS sequence"/>
</dbReference>
<reference evidence="1 2" key="1">
    <citation type="journal article" date="2022" name="Allergy">
        <title>Genome assembly and annotation of Periplaneta americana reveal a comprehensive cockroach allergen profile.</title>
        <authorList>
            <person name="Wang L."/>
            <person name="Xiong Q."/>
            <person name="Saelim N."/>
            <person name="Wang L."/>
            <person name="Nong W."/>
            <person name="Wan A.T."/>
            <person name="Shi M."/>
            <person name="Liu X."/>
            <person name="Cao Q."/>
            <person name="Hui J.H.L."/>
            <person name="Sookrung N."/>
            <person name="Leung T.F."/>
            <person name="Tungtrongchitr A."/>
            <person name="Tsui S.K.W."/>
        </authorList>
    </citation>
    <scope>NUCLEOTIDE SEQUENCE [LARGE SCALE GENOMIC DNA]</scope>
    <source>
        <strain evidence="1">PWHHKU_190912</strain>
    </source>
</reference>
<protein>
    <submittedName>
        <fullName evidence="1">Uncharacterized protein</fullName>
    </submittedName>
</protein>
<sequence>MAGLCEGGNEPSGSLKAICKSHGVSPGGLHLPCHRTTDDRVFSTPPALRNDTVNFNVQIHQPFLPRPVLETYIILDVQGLHTTAGNFVCKELAAVTDDYQMVHCIFRPPSHCTPSRSASWLESSFHGLQWDSGCIPYPELQRILHMVVQGVDKVYTKGEEKKAYLESILGRDVIDLYSFGCPPLRTLKQHVGIKASCLFHCRRANIQCALQNIYVLYNWMSGK</sequence>
<evidence type="ECO:0000313" key="2">
    <source>
        <dbReference type="Proteomes" id="UP001148838"/>
    </source>
</evidence>
<proteinExistence type="predicted"/>
<organism evidence="1 2">
    <name type="scientific">Periplaneta americana</name>
    <name type="common">American cockroach</name>
    <name type="synonym">Blatta americana</name>
    <dbReference type="NCBI Taxonomy" id="6978"/>
    <lineage>
        <taxon>Eukaryota</taxon>
        <taxon>Metazoa</taxon>
        <taxon>Ecdysozoa</taxon>
        <taxon>Arthropoda</taxon>
        <taxon>Hexapoda</taxon>
        <taxon>Insecta</taxon>
        <taxon>Pterygota</taxon>
        <taxon>Neoptera</taxon>
        <taxon>Polyneoptera</taxon>
        <taxon>Dictyoptera</taxon>
        <taxon>Blattodea</taxon>
        <taxon>Blattoidea</taxon>
        <taxon>Blattidae</taxon>
        <taxon>Blattinae</taxon>
        <taxon>Periplaneta</taxon>
    </lineage>
</organism>
<evidence type="ECO:0000313" key="1">
    <source>
        <dbReference type="EMBL" id="KAJ4438726.1"/>
    </source>
</evidence>
<accession>A0ABQ8SY64</accession>
<dbReference type="EMBL" id="JAJSOF020000019">
    <property type="protein sequence ID" value="KAJ4438726.1"/>
    <property type="molecule type" value="Genomic_DNA"/>
</dbReference>
<name>A0ABQ8SY64_PERAM</name>
<keyword evidence="2" id="KW-1185">Reference proteome</keyword>
<comment type="caution">
    <text evidence="1">The sequence shown here is derived from an EMBL/GenBank/DDBJ whole genome shotgun (WGS) entry which is preliminary data.</text>
</comment>